<organism evidence="1 2">
    <name type="scientific">Mycetocola lacteus</name>
    <dbReference type="NCBI Taxonomy" id="76637"/>
    <lineage>
        <taxon>Bacteria</taxon>
        <taxon>Bacillati</taxon>
        <taxon>Actinomycetota</taxon>
        <taxon>Actinomycetes</taxon>
        <taxon>Micrococcales</taxon>
        <taxon>Microbacteriaceae</taxon>
        <taxon>Mycetocola</taxon>
    </lineage>
</organism>
<gene>
    <name evidence="1" type="ORF">D9V34_17320</name>
</gene>
<proteinExistence type="predicted"/>
<reference evidence="1 2" key="1">
    <citation type="submission" date="2018-10" db="EMBL/GenBank/DDBJ databases">
        <authorList>
            <person name="Li J."/>
        </authorList>
    </citation>
    <scope>NUCLEOTIDE SEQUENCE [LARGE SCALE GENOMIC DNA]</scope>
    <source>
        <strain evidence="1 2">JCM 11654</strain>
    </source>
</reference>
<evidence type="ECO:0000313" key="2">
    <source>
        <dbReference type="Proteomes" id="UP000269438"/>
    </source>
</evidence>
<accession>A0A3L7AEY7</accession>
<dbReference type="OrthoDB" id="5119182at2"/>
<keyword evidence="2" id="KW-1185">Reference proteome</keyword>
<name>A0A3L7AEY7_9MICO</name>
<protein>
    <submittedName>
        <fullName evidence="1">Uncharacterized protein</fullName>
    </submittedName>
</protein>
<evidence type="ECO:0000313" key="1">
    <source>
        <dbReference type="EMBL" id="RLP78575.1"/>
    </source>
</evidence>
<dbReference type="RefSeq" id="WP_121689715.1">
    <property type="nucleotide sequence ID" value="NZ_RCUY01000018.1"/>
</dbReference>
<dbReference type="AlphaFoldDB" id="A0A3L7AEY7"/>
<sequence>MAINEQGQQLDVAREAEELLRTLAHSTRDVPNPRDSYSMLGELGAIIDHVAQVCEQLSSWHNRVEGGTHYEGEDGGTEGSARAASAELTTAAGALRLASNHVGRAHSHNAVVRWYPEPR</sequence>
<comment type="caution">
    <text evidence="1">The sequence shown here is derived from an EMBL/GenBank/DDBJ whole genome shotgun (WGS) entry which is preliminary data.</text>
</comment>
<dbReference type="Proteomes" id="UP000269438">
    <property type="component" value="Unassembled WGS sequence"/>
</dbReference>
<dbReference type="EMBL" id="RCUY01000018">
    <property type="protein sequence ID" value="RLP78575.1"/>
    <property type="molecule type" value="Genomic_DNA"/>
</dbReference>